<name>A0A2H0UE96_9BACT</name>
<gene>
    <name evidence="1" type="ORF">COU18_01745</name>
</gene>
<dbReference type="EMBL" id="PFBK01000003">
    <property type="protein sequence ID" value="PIR84105.1"/>
    <property type="molecule type" value="Genomic_DNA"/>
</dbReference>
<proteinExistence type="predicted"/>
<accession>A0A2H0UE96</accession>
<evidence type="ECO:0000313" key="2">
    <source>
        <dbReference type="Proteomes" id="UP000231192"/>
    </source>
</evidence>
<evidence type="ECO:0008006" key="3">
    <source>
        <dbReference type="Google" id="ProtNLM"/>
    </source>
</evidence>
<organism evidence="1 2">
    <name type="scientific">Candidatus Kaiserbacteria bacterium CG10_big_fil_rev_8_21_14_0_10_51_14</name>
    <dbReference type="NCBI Taxonomy" id="1974610"/>
    <lineage>
        <taxon>Bacteria</taxon>
        <taxon>Candidatus Kaiseribacteriota</taxon>
    </lineage>
</organism>
<evidence type="ECO:0000313" key="1">
    <source>
        <dbReference type="EMBL" id="PIR84105.1"/>
    </source>
</evidence>
<dbReference type="AlphaFoldDB" id="A0A2H0UE96"/>
<protein>
    <recommendedName>
        <fullName evidence="3">3-keto-disaccharide hydrolase domain-containing protein</fullName>
    </recommendedName>
</protein>
<dbReference type="Proteomes" id="UP000231192">
    <property type="component" value="Unassembled WGS sequence"/>
</dbReference>
<reference evidence="2" key="1">
    <citation type="submission" date="2017-09" db="EMBL/GenBank/DDBJ databases">
        <title>Depth-based differentiation of microbial function through sediment-hosted aquifers and enrichment of novel symbionts in the deep terrestrial subsurface.</title>
        <authorList>
            <person name="Probst A.J."/>
            <person name="Ladd B."/>
            <person name="Jarett J.K."/>
            <person name="Geller-Mcgrath D.E."/>
            <person name="Sieber C.M.K."/>
            <person name="Emerson J.B."/>
            <person name="Anantharaman K."/>
            <person name="Thomas B.C."/>
            <person name="Malmstrom R."/>
            <person name="Stieglmeier M."/>
            <person name="Klingl A."/>
            <person name="Woyke T."/>
            <person name="Ryan C.M."/>
            <person name="Banfield J.F."/>
        </authorList>
    </citation>
    <scope>NUCLEOTIDE SEQUENCE [LARGE SCALE GENOMIC DNA]</scope>
</reference>
<comment type="caution">
    <text evidence="1">The sequence shown here is derived from an EMBL/GenBank/DDBJ whole genome shotgun (WGS) entry which is preliminary data.</text>
</comment>
<sequence>MGRHFPVSFFSFPRMLLAGAIAGIIFSTFNPLPDPPKPSSNVGAVISISQPFVFTFNTDGVLHESATMEESSSPYWWLNSGGKLIIADKVGKTIHGPLPFLDVWRIRYALSNPVDTGNGYYPQNIFRLVTKPTAANQRVEMLFKIEKDNLTASPNRNASNGILLMSRHVDSDNLYYAGVRVDGTAVIKKKYRGTYYTMAQEKVFPGTYAENKNLIPHRQWIGLRAENVRNADGTLTVRLFMKRANESWKKILEAKDDGRTHGNTPVISGTGHAGIRTDFMDVSFESFRFAAM</sequence>